<evidence type="ECO:0000256" key="4">
    <source>
        <dbReference type="ARBA" id="ARBA00022827"/>
    </source>
</evidence>
<dbReference type="InterPro" id="IPR006094">
    <property type="entry name" value="Oxid_FAD_bind_N"/>
</dbReference>
<protein>
    <submittedName>
        <fullName evidence="7">FAD-binding oxidoreductase</fullName>
    </submittedName>
</protein>
<dbReference type="Gene3D" id="3.30.465.10">
    <property type="match status" value="1"/>
</dbReference>
<proteinExistence type="inferred from homology"/>
<dbReference type="PANTHER" id="PTHR42973:SF39">
    <property type="entry name" value="FAD-BINDING PCMH-TYPE DOMAIN-CONTAINING PROTEIN"/>
    <property type="match status" value="1"/>
</dbReference>
<accession>A0ABP9NBI7</accession>
<dbReference type="Gene3D" id="3.40.462.20">
    <property type="match status" value="1"/>
</dbReference>
<evidence type="ECO:0000313" key="7">
    <source>
        <dbReference type="EMBL" id="GAA5110520.1"/>
    </source>
</evidence>
<dbReference type="InterPro" id="IPR036318">
    <property type="entry name" value="FAD-bd_PCMH-like_sf"/>
</dbReference>
<evidence type="ECO:0000256" key="5">
    <source>
        <dbReference type="ARBA" id="ARBA00023002"/>
    </source>
</evidence>
<keyword evidence="3" id="KW-0285">Flavoprotein</keyword>
<dbReference type="Pfam" id="PF01565">
    <property type="entry name" value="FAD_binding_4"/>
    <property type="match status" value="1"/>
</dbReference>
<reference evidence="8" key="1">
    <citation type="journal article" date="2019" name="Int. J. Syst. Evol. Microbiol.">
        <title>The Global Catalogue of Microorganisms (GCM) 10K type strain sequencing project: providing services to taxonomists for standard genome sequencing and annotation.</title>
        <authorList>
            <consortium name="The Broad Institute Genomics Platform"/>
            <consortium name="The Broad Institute Genome Sequencing Center for Infectious Disease"/>
            <person name="Wu L."/>
            <person name="Ma J."/>
        </authorList>
    </citation>
    <scope>NUCLEOTIDE SEQUENCE [LARGE SCALE GENOMIC DNA]</scope>
    <source>
        <strain evidence="8">JCM 18302</strain>
    </source>
</reference>
<evidence type="ECO:0000256" key="1">
    <source>
        <dbReference type="ARBA" id="ARBA00001974"/>
    </source>
</evidence>
<dbReference type="InterPro" id="IPR016169">
    <property type="entry name" value="FAD-bd_PCMH_sub2"/>
</dbReference>
<dbReference type="InterPro" id="IPR016166">
    <property type="entry name" value="FAD-bd_PCMH"/>
</dbReference>
<dbReference type="Proteomes" id="UP001500804">
    <property type="component" value="Unassembled WGS sequence"/>
</dbReference>
<dbReference type="Gene3D" id="3.30.43.10">
    <property type="entry name" value="Uridine Diphospho-n-acetylenolpyruvylglucosamine Reductase, domain 2"/>
    <property type="match status" value="1"/>
</dbReference>
<comment type="caution">
    <text evidence="7">The sequence shown here is derived from an EMBL/GenBank/DDBJ whole genome shotgun (WGS) entry which is preliminary data.</text>
</comment>
<feature type="domain" description="FAD-binding PCMH-type" evidence="6">
    <location>
        <begin position="30"/>
        <end position="197"/>
    </location>
</feature>
<sequence>MNAIENVTGPVFRPGDDGFPGELAGYQVAHPHRPDLVVGATSADDVMVAVRYAVDHGQPVAVETSGHGRGEPLRGGVLISTRRMDGVRIDPVARVARVEAGTRWARVVAAAAEHGLTPPSGSSPEAGVVGYTLGGGIGVLARELGWASDRVRSIDLVTTAGPRHVTADSDPVLFRVLRGAGQGLGVVTAMEIELAPVGRIYGGALSVAAEHVPALLAAYREWTADLPERLASSIGALPYPDLPMVPEHLRGRYVAQVRIAHTGPAAEGERLVAPLRAAVPTTGTLGELPSTRAAEIFNEPPTPHAYTGTNAMLRELDPAVLDAALGIAGPDAPVMCVLGLRHLGGALARPPAAPDAVAHRDAPYLLQVLSLVDGTDAPGRLHRELMDAVAPWTAGRTPNFRFGEQAAKDWPIEVPGRAELKADLDPKGVFHA</sequence>
<evidence type="ECO:0000259" key="6">
    <source>
        <dbReference type="PROSITE" id="PS51387"/>
    </source>
</evidence>
<evidence type="ECO:0000313" key="8">
    <source>
        <dbReference type="Proteomes" id="UP001500804"/>
    </source>
</evidence>
<keyword evidence="4" id="KW-0274">FAD</keyword>
<dbReference type="EMBL" id="BAABJO010000001">
    <property type="protein sequence ID" value="GAA5110520.1"/>
    <property type="molecule type" value="Genomic_DNA"/>
</dbReference>
<organism evidence="7 8">
    <name type="scientific">Pseudonocardia adelaidensis</name>
    <dbReference type="NCBI Taxonomy" id="648754"/>
    <lineage>
        <taxon>Bacteria</taxon>
        <taxon>Bacillati</taxon>
        <taxon>Actinomycetota</taxon>
        <taxon>Actinomycetes</taxon>
        <taxon>Pseudonocardiales</taxon>
        <taxon>Pseudonocardiaceae</taxon>
        <taxon>Pseudonocardia</taxon>
    </lineage>
</organism>
<dbReference type="InterPro" id="IPR050416">
    <property type="entry name" value="FAD-linked_Oxidoreductase"/>
</dbReference>
<dbReference type="SUPFAM" id="SSF56176">
    <property type="entry name" value="FAD-binding/transporter-associated domain-like"/>
    <property type="match status" value="1"/>
</dbReference>
<dbReference type="RefSeq" id="WP_345602602.1">
    <property type="nucleotide sequence ID" value="NZ_BAABJO010000001.1"/>
</dbReference>
<gene>
    <name evidence="7" type="ORF">GCM10023320_02360</name>
</gene>
<evidence type="ECO:0000256" key="2">
    <source>
        <dbReference type="ARBA" id="ARBA00005466"/>
    </source>
</evidence>
<name>A0ABP9NBI7_9PSEU</name>
<dbReference type="PANTHER" id="PTHR42973">
    <property type="entry name" value="BINDING OXIDOREDUCTASE, PUTATIVE (AFU_ORTHOLOGUE AFUA_1G17690)-RELATED"/>
    <property type="match status" value="1"/>
</dbReference>
<keyword evidence="5" id="KW-0560">Oxidoreductase</keyword>
<dbReference type="InterPro" id="IPR016167">
    <property type="entry name" value="FAD-bd_PCMH_sub1"/>
</dbReference>
<comment type="similarity">
    <text evidence="2">Belongs to the oxygen-dependent FAD-linked oxidoreductase family.</text>
</comment>
<keyword evidence="8" id="KW-1185">Reference proteome</keyword>
<dbReference type="PROSITE" id="PS51387">
    <property type="entry name" value="FAD_PCMH"/>
    <property type="match status" value="1"/>
</dbReference>
<evidence type="ECO:0000256" key="3">
    <source>
        <dbReference type="ARBA" id="ARBA00022630"/>
    </source>
</evidence>
<comment type="cofactor">
    <cofactor evidence="1">
        <name>FAD</name>
        <dbReference type="ChEBI" id="CHEBI:57692"/>
    </cofactor>
</comment>